<dbReference type="PANTHER" id="PTHR15680">
    <property type="entry name" value="RIBOSOMAL PROTEIN L19"/>
    <property type="match status" value="1"/>
</dbReference>
<dbReference type="NCBIfam" id="TIGR01024">
    <property type="entry name" value="rplS_bact"/>
    <property type="match status" value="1"/>
</dbReference>
<sequence>MSLFITHKDTNFGRVTTFGVGDKVKVVLKVKEGAKERSQAFEGIVIAAKGSHGNRTFTVRKIGVHNVGIERIFQLGSPFLESVSVVKKGTAGVRRAKLYYTRHKSAKEIEEIYSRAKTKSKK</sequence>
<dbReference type="GO" id="GO:0003735">
    <property type="term" value="F:structural constituent of ribosome"/>
    <property type="evidence" value="ECO:0007669"/>
    <property type="project" value="InterPro"/>
</dbReference>
<dbReference type="Gene3D" id="2.30.30.790">
    <property type="match status" value="1"/>
</dbReference>
<dbReference type="Pfam" id="PF01245">
    <property type="entry name" value="Ribosomal_L19"/>
    <property type="match status" value="1"/>
</dbReference>
<dbReference type="PANTHER" id="PTHR15680:SF9">
    <property type="entry name" value="LARGE RIBOSOMAL SUBUNIT PROTEIN BL19M"/>
    <property type="match status" value="1"/>
</dbReference>
<dbReference type="AlphaFoldDB" id="A0A1F8CHZ5"/>
<dbReference type="InterPro" id="IPR001857">
    <property type="entry name" value="Ribosomal_bL19"/>
</dbReference>
<comment type="caution">
    <text evidence="5">The sequence shown here is derived from an EMBL/GenBank/DDBJ whole genome shotgun (WGS) entry which is preliminary data.</text>
</comment>
<evidence type="ECO:0000256" key="2">
    <source>
        <dbReference type="ARBA" id="ARBA00022980"/>
    </source>
</evidence>
<comment type="function">
    <text evidence="4">This protein is located at the 30S-50S ribosomal subunit interface and may play a role in the structure and function of the aminoacyl-tRNA binding site.</text>
</comment>
<evidence type="ECO:0000313" key="5">
    <source>
        <dbReference type="EMBL" id="OGM75834.1"/>
    </source>
</evidence>
<protein>
    <recommendedName>
        <fullName evidence="4">50S ribosomal protein L19</fullName>
    </recommendedName>
</protein>
<gene>
    <name evidence="5" type="ORF">A2210_02275</name>
</gene>
<dbReference type="STRING" id="1802532.A2210_02275"/>
<dbReference type="PRINTS" id="PR00061">
    <property type="entry name" value="RIBOSOMALL19"/>
</dbReference>
<name>A0A1F8CHZ5_9BACT</name>
<dbReference type="SUPFAM" id="SSF50104">
    <property type="entry name" value="Translation proteins SH3-like domain"/>
    <property type="match status" value="1"/>
</dbReference>
<dbReference type="EMBL" id="MGHS01000046">
    <property type="protein sequence ID" value="OGM75834.1"/>
    <property type="molecule type" value="Genomic_DNA"/>
</dbReference>
<comment type="similarity">
    <text evidence="1 4">Belongs to the bacterial ribosomal protein bL19 family.</text>
</comment>
<proteinExistence type="inferred from homology"/>
<dbReference type="GO" id="GO:0022625">
    <property type="term" value="C:cytosolic large ribosomal subunit"/>
    <property type="evidence" value="ECO:0007669"/>
    <property type="project" value="TreeGrafter"/>
</dbReference>
<organism evidence="5 6">
    <name type="scientific">Candidatus Woesebacteria bacterium RIFOXYA1_FULL_40_18</name>
    <dbReference type="NCBI Taxonomy" id="1802532"/>
    <lineage>
        <taxon>Bacteria</taxon>
        <taxon>Candidatus Woeseibacteriota</taxon>
    </lineage>
</organism>
<reference evidence="5 6" key="1">
    <citation type="journal article" date="2016" name="Nat. Commun.">
        <title>Thousands of microbial genomes shed light on interconnected biogeochemical processes in an aquifer system.</title>
        <authorList>
            <person name="Anantharaman K."/>
            <person name="Brown C.T."/>
            <person name="Hug L.A."/>
            <person name="Sharon I."/>
            <person name="Castelle C.J."/>
            <person name="Probst A.J."/>
            <person name="Thomas B.C."/>
            <person name="Singh A."/>
            <person name="Wilkins M.J."/>
            <person name="Karaoz U."/>
            <person name="Brodie E.L."/>
            <person name="Williams K.H."/>
            <person name="Hubbard S.S."/>
            <person name="Banfield J.F."/>
        </authorList>
    </citation>
    <scope>NUCLEOTIDE SEQUENCE [LARGE SCALE GENOMIC DNA]</scope>
</reference>
<dbReference type="GO" id="GO:0006412">
    <property type="term" value="P:translation"/>
    <property type="evidence" value="ECO:0007669"/>
    <property type="project" value="InterPro"/>
</dbReference>
<evidence type="ECO:0000313" key="6">
    <source>
        <dbReference type="Proteomes" id="UP000177855"/>
    </source>
</evidence>
<keyword evidence="3 4" id="KW-0687">Ribonucleoprotein</keyword>
<evidence type="ECO:0000256" key="4">
    <source>
        <dbReference type="RuleBase" id="RU000559"/>
    </source>
</evidence>
<accession>A0A1F8CHZ5</accession>
<dbReference type="InterPro" id="IPR008991">
    <property type="entry name" value="Translation_prot_SH3-like_sf"/>
</dbReference>
<keyword evidence="2 5" id="KW-0689">Ribosomal protein</keyword>
<dbReference type="InterPro" id="IPR038657">
    <property type="entry name" value="Ribosomal_bL19_sf"/>
</dbReference>
<dbReference type="Proteomes" id="UP000177855">
    <property type="component" value="Unassembled WGS sequence"/>
</dbReference>
<evidence type="ECO:0000256" key="1">
    <source>
        <dbReference type="ARBA" id="ARBA00005781"/>
    </source>
</evidence>
<evidence type="ECO:0000256" key="3">
    <source>
        <dbReference type="ARBA" id="ARBA00023274"/>
    </source>
</evidence>